<gene>
    <name evidence="2" type="ORF">FWILDA_LOCUS15016</name>
</gene>
<sequence length="64" mass="7497">KYPHKLNQVVTCWQWGGPFKEVRRLTKTIFVNEALRVQASPRNHSTMSPPLIRRSFSDRNTDSL</sequence>
<feature type="compositionally biased region" description="Basic and acidic residues" evidence="1">
    <location>
        <begin position="55"/>
        <end position="64"/>
    </location>
</feature>
<proteinExistence type="predicted"/>
<evidence type="ECO:0000256" key="1">
    <source>
        <dbReference type="SAM" id="MobiDB-lite"/>
    </source>
</evidence>
<evidence type="ECO:0000313" key="2">
    <source>
        <dbReference type="EMBL" id="CAI2191324.1"/>
    </source>
</evidence>
<evidence type="ECO:0000313" key="3">
    <source>
        <dbReference type="Proteomes" id="UP001153678"/>
    </source>
</evidence>
<dbReference type="AlphaFoldDB" id="A0A9W4T3M1"/>
<reference evidence="2" key="1">
    <citation type="submission" date="2022-08" db="EMBL/GenBank/DDBJ databases">
        <authorList>
            <person name="Kallberg Y."/>
            <person name="Tangrot J."/>
            <person name="Rosling A."/>
        </authorList>
    </citation>
    <scope>NUCLEOTIDE SEQUENCE</scope>
    <source>
        <strain evidence="2">Wild A</strain>
    </source>
</reference>
<feature type="region of interest" description="Disordered" evidence="1">
    <location>
        <begin position="41"/>
        <end position="64"/>
    </location>
</feature>
<organism evidence="2 3">
    <name type="scientific">Funneliformis geosporum</name>
    <dbReference type="NCBI Taxonomy" id="1117311"/>
    <lineage>
        <taxon>Eukaryota</taxon>
        <taxon>Fungi</taxon>
        <taxon>Fungi incertae sedis</taxon>
        <taxon>Mucoromycota</taxon>
        <taxon>Glomeromycotina</taxon>
        <taxon>Glomeromycetes</taxon>
        <taxon>Glomerales</taxon>
        <taxon>Glomeraceae</taxon>
        <taxon>Funneliformis</taxon>
    </lineage>
</organism>
<comment type="caution">
    <text evidence="2">The sequence shown here is derived from an EMBL/GenBank/DDBJ whole genome shotgun (WGS) entry which is preliminary data.</text>
</comment>
<keyword evidence="3" id="KW-1185">Reference proteome</keyword>
<protein>
    <submittedName>
        <fullName evidence="2">277_t:CDS:1</fullName>
    </submittedName>
</protein>
<dbReference type="Proteomes" id="UP001153678">
    <property type="component" value="Unassembled WGS sequence"/>
</dbReference>
<dbReference type="EMBL" id="CAMKVN010007306">
    <property type="protein sequence ID" value="CAI2191324.1"/>
    <property type="molecule type" value="Genomic_DNA"/>
</dbReference>
<name>A0A9W4T3M1_9GLOM</name>
<feature type="non-terminal residue" evidence="2">
    <location>
        <position position="1"/>
    </location>
</feature>
<accession>A0A9W4T3M1</accession>